<proteinExistence type="predicted"/>
<dbReference type="SUPFAM" id="SSF48403">
    <property type="entry name" value="Ankyrin repeat"/>
    <property type="match status" value="1"/>
</dbReference>
<evidence type="ECO:0000313" key="3">
    <source>
        <dbReference type="Proteomes" id="UP001266305"/>
    </source>
</evidence>
<dbReference type="InterPro" id="IPR036770">
    <property type="entry name" value="Ankyrin_rpt-contain_sf"/>
</dbReference>
<dbReference type="PANTHER" id="PTHR24147">
    <property type="entry name" value="ANKYRIN REPEAT DOMAIN 36-RELATED"/>
    <property type="match status" value="1"/>
</dbReference>
<dbReference type="Gene3D" id="1.25.40.20">
    <property type="entry name" value="Ankyrin repeat-containing domain"/>
    <property type="match status" value="1"/>
</dbReference>
<dbReference type="EMBL" id="JASSZA010000008">
    <property type="protein sequence ID" value="KAK2103555.1"/>
    <property type="molecule type" value="Genomic_DNA"/>
</dbReference>
<dbReference type="PROSITE" id="PS50088">
    <property type="entry name" value="ANK_REPEAT"/>
    <property type="match status" value="1"/>
</dbReference>
<dbReference type="PANTHER" id="PTHR24147:SF64">
    <property type="entry name" value="ANKYRIN REPEAT DOMAIN-CONTAINING PROTEIN 19-RELATED"/>
    <property type="match status" value="1"/>
</dbReference>
<dbReference type="PROSITE" id="PS50297">
    <property type="entry name" value="ANK_REP_REGION"/>
    <property type="match status" value="1"/>
</dbReference>
<dbReference type="Proteomes" id="UP001266305">
    <property type="component" value="Unassembled WGS sequence"/>
</dbReference>
<keyword evidence="3" id="KW-1185">Reference proteome</keyword>
<organism evidence="2 3">
    <name type="scientific">Saguinus oedipus</name>
    <name type="common">Cotton-top tamarin</name>
    <name type="synonym">Oedipomidas oedipus</name>
    <dbReference type="NCBI Taxonomy" id="9490"/>
    <lineage>
        <taxon>Eukaryota</taxon>
        <taxon>Metazoa</taxon>
        <taxon>Chordata</taxon>
        <taxon>Craniata</taxon>
        <taxon>Vertebrata</taxon>
        <taxon>Euteleostomi</taxon>
        <taxon>Mammalia</taxon>
        <taxon>Eutheria</taxon>
        <taxon>Euarchontoglires</taxon>
        <taxon>Primates</taxon>
        <taxon>Haplorrhini</taxon>
        <taxon>Platyrrhini</taxon>
        <taxon>Cebidae</taxon>
        <taxon>Callitrichinae</taxon>
        <taxon>Saguinus</taxon>
    </lineage>
</organism>
<dbReference type="InterPro" id="IPR002110">
    <property type="entry name" value="Ankyrin_rpt"/>
</dbReference>
<reference evidence="2 3" key="1">
    <citation type="submission" date="2023-05" db="EMBL/GenBank/DDBJ databases">
        <title>B98-5 Cell Line De Novo Hybrid Assembly: An Optical Mapping Approach.</title>
        <authorList>
            <person name="Kananen K."/>
            <person name="Auerbach J.A."/>
            <person name="Kautto E."/>
            <person name="Blachly J.S."/>
        </authorList>
    </citation>
    <scope>NUCLEOTIDE SEQUENCE [LARGE SCALE GENOMIC DNA]</scope>
    <source>
        <strain evidence="2">B95-8</strain>
        <tissue evidence="2">Cell line</tissue>
    </source>
</reference>
<protein>
    <recommendedName>
        <fullName evidence="4">Ankyrin repeat domain-containing protein 26</fullName>
    </recommendedName>
</protein>
<evidence type="ECO:0000313" key="2">
    <source>
        <dbReference type="EMBL" id="KAK2103555.1"/>
    </source>
</evidence>
<accession>A0ABQ9V349</accession>
<sequence>MRKLFSFWRHPVQMVLGSIKHDKHTGPRYHVQDVELWKIHRAAIKGDTMEVEHCLRCRSQDVDGHDRKGRTPLHFAHGHVAVVTLLVSRKCQIDIDDGLNRIPLMNAVHGQEEACSTILLDHGANPNIQDVYGNTALHYAIYNSMTSLAEKLVSHQANIEAINETDVSFSGKAQEEKMEREKESNEIICRSLGN</sequence>
<dbReference type="SMART" id="SM00248">
    <property type="entry name" value="ANK"/>
    <property type="match status" value="3"/>
</dbReference>
<evidence type="ECO:0000256" key="1">
    <source>
        <dbReference type="PROSITE-ProRule" id="PRU00023"/>
    </source>
</evidence>
<feature type="repeat" description="ANK" evidence="1">
    <location>
        <begin position="132"/>
        <end position="164"/>
    </location>
</feature>
<keyword evidence="1" id="KW-0040">ANK repeat</keyword>
<comment type="caution">
    <text evidence="2">The sequence shown here is derived from an EMBL/GenBank/DDBJ whole genome shotgun (WGS) entry which is preliminary data.</text>
</comment>
<dbReference type="Pfam" id="PF12796">
    <property type="entry name" value="Ank_2"/>
    <property type="match status" value="1"/>
</dbReference>
<name>A0ABQ9V349_SAGOE</name>
<evidence type="ECO:0008006" key="4">
    <source>
        <dbReference type="Google" id="ProtNLM"/>
    </source>
</evidence>
<gene>
    <name evidence="2" type="ORF">P7K49_017411</name>
</gene>
<dbReference type="InterPro" id="IPR050657">
    <property type="entry name" value="Ankyrin_repeat_domain"/>
</dbReference>